<dbReference type="SUPFAM" id="SSF48179">
    <property type="entry name" value="6-phosphogluconate dehydrogenase C-terminal domain-like"/>
    <property type="match status" value="1"/>
</dbReference>
<keyword evidence="1 5" id="KW-0560">Oxidoreductase</keyword>
<dbReference type="InterPro" id="IPR001732">
    <property type="entry name" value="UDP-Glc/GDP-Man_DH_N"/>
</dbReference>
<dbReference type="SMART" id="SM00984">
    <property type="entry name" value="UDPG_MGDP_dh_C"/>
    <property type="match status" value="1"/>
</dbReference>
<dbReference type="GO" id="GO:0000271">
    <property type="term" value="P:polysaccharide biosynthetic process"/>
    <property type="evidence" value="ECO:0007669"/>
    <property type="project" value="InterPro"/>
</dbReference>
<dbReference type="SUPFAM" id="SSF52413">
    <property type="entry name" value="UDP-glucose/GDP-mannose dehydrogenase C-terminal domain"/>
    <property type="match status" value="1"/>
</dbReference>
<comment type="similarity">
    <text evidence="3">Belongs to the UDP-glucose/GDP-mannose dehydrogenase family.</text>
</comment>
<dbReference type="PANTHER" id="PTHR43491">
    <property type="entry name" value="UDP-N-ACETYL-D-MANNOSAMINE DEHYDROGENASE"/>
    <property type="match status" value="1"/>
</dbReference>
<dbReference type="Pfam" id="PF03720">
    <property type="entry name" value="UDPG_MGDP_dh_C"/>
    <property type="match status" value="1"/>
</dbReference>
<dbReference type="SUPFAM" id="SSF51735">
    <property type="entry name" value="NAD(P)-binding Rossmann-fold domains"/>
    <property type="match status" value="1"/>
</dbReference>
<name>A0A6J4LVS4_9ACTN</name>
<evidence type="ECO:0000313" key="5">
    <source>
        <dbReference type="EMBL" id="CAA9339479.1"/>
    </source>
</evidence>
<dbReference type="GO" id="GO:0016628">
    <property type="term" value="F:oxidoreductase activity, acting on the CH-CH group of donors, NAD or NADP as acceptor"/>
    <property type="evidence" value="ECO:0007669"/>
    <property type="project" value="InterPro"/>
</dbReference>
<organism evidence="5">
    <name type="scientific">uncultured Nocardioidaceae bacterium</name>
    <dbReference type="NCBI Taxonomy" id="253824"/>
    <lineage>
        <taxon>Bacteria</taxon>
        <taxon>Bacillati</taxon>
        <taxon>Actinomycetota</taxon>
        <taxon>Actinomycetes</taxon>
        <taxon>Propionibacteriales</taxon>
        <taxon>Nocardioidaceae</taxon>
        <taxon>environmental samples</taxon>
    </lineage>
</organism>
<dbReference type="EC" id="1.1.1.136" evidence="5"/>
<dbReference type="PIRSF" id="PIRSF500136">
    <property type="entry name" value="UDP_ManNAc_DH"/>
    <property type="match status" value="1"/>
</dbReference>
<dbReference type="InterPro" id="IPR008927">
    <property type="entry name" value="6-PGluconate_DH-like_C_sf"/>
</dbReference>
<proteinExistence type="inferred from homology"/>
<dbReference type="InterPro" id="IPR036291">
    <property type="entry name" value="NAD(P)-bd_dom_sf"/>
</dbReference>
<accession>A0A6J4LVS4</accession>
<sequence>MRACQRVARVSVVAVVGLGYVGLPLATRAAEVGHTVIGLDSDETKLSALGLGCSHVEDVSDERLAAVMREGRFRLVLATPTQGDPARYDYGFNGFDIGIITVPTPLEDGKPDLSYVEGAARTLGRRLRPGGVVVLESTSYPGTTEGLVADVLLEESGLQPEVDYHLGFSPERIDPGNEQHDFETTPKLVSGTDAAALAAVESFYAGLVKETVPVSSPTVAECAKLFENIFRQVNVALVNEMATLAHDLDIDFWQVLDAAASKPYGFMKFTPGPGVGGHCIPVDPGYFTWFAQRRLGRSSRFIELAQEVNEGMPGYVVERAEEMLGRSGLLGAQVLVLGVSYKKGTADQRKSPGRSIVDLLLDAGALVTVTDPYARNWTATTSLDASEAAGRAADFDLVILATDHDEFDFEAIGRSARLVLDCRRRMPANESVHTL</sequence>
<evidence type="ECO:0000256" key="2">
    <source>
        <dbReference type="ARBA" id="ARBA00023027"/>
    </source>
</evidence>
<evidence type="ECO:0000256" key="1">
    <source>
        <dbReference type="ARBA" id="ARBA00023002"/>
    </source>
</evidence>
<keyword evidence="2" id="KW-0520">NAD</keyword>
<dbReference type="GO" id="GO:0051287">
    <property type="term" value="F:NAD binding"/>
    <property type="evidence" value="ECO:0007669"/>
    <property type="project" value="InterPro"/>
</dbReference>
<dbReference type="NCBIfam" id="TIGR03026">
    <property type="entry name" value="NDP-sugDHase"/>
    <property type="match status" value="1"/>
</dbReference>
<dbReference type="GO" id="GO:0047004">
    <property type="term" value="F:UDP-N-acetylglucosamine 6-dehydrogenase activity"/>
    <property type="evidence" value="ECO:0007669"/>
    <property type="project" value="UniProtKB-EC"/>
</dbReference>
<dbReference type="PIRSF" id="PIRSF000124">
    <property type="entry name" value="UDPglc_GDPman_dh"/>
    <property type="match status" value="1"/>
</dbReference>
<dbReference type="PANTHER" id="PTHR43491:SF1">
    <property type="entry name" value="UDP-N-ACETYL-D-MANNOSAMINE DEHYDROGENASE"/>
    <property type="match status" value="1"/>
</dbReference>
<protein>
    <submittedName>
        <fullName evidence="5">UDP-N-acetyl-D-glucosamine 6-dehydrogenase</fullName>
        <ecNumber evidence="5">1.1.1.136</ecNumber>
    </submittedName>
</protein>
<dbReference type="InterPro" id="IPR028359">
    <property type="entry name" value="UDP_ManNAc/GlcNAc_DH"/>
</dbReference>
<dbReference type="InterPro" id="IPR014026">
    <property type="entry name" value="UDP-Glc/GDP-Man_DH_dimer"/>
</dbReference>
<evidence type="ECO:0000256" key="3">
    <source>
        <dbReference type="PIRNR" id="PIRNR000124"/>
    </source>
</evidence>
<dbReference type="Pfam" id="PF03721">
    <property type="entry name" value="UDPG_MGDP_dh_N"/>
    <property type="match status" value="1"/>
</dbReference>
<reference evidence="5" key="1">
    <citation type="submission" date="2020-02" db="EMBL/GenBank/DDBJ databases">
        <authorList>
            <person name="Meier V. D."/>
        </authorList>
    </citation>
    <scope>NUCLEOTIDE SEQUENCE</scope>
    <source>
        <strain evidence="5">AVDCRST_MAG72</strain>
    </source>
</reference>
<feature type="domain" description="UDP-glucose/GDP-mannose dehydrogenase C-terminal" evidence="4">
    <location>
        <begin position="335"/>
        <end position="428"/>
    </location>
</feature>
<dbReference type="InterPro" id="IPR036220">
    <property type="entry name" value="UDP-Glc/GDP-Man_DH_C_sf"/>
</dbReference>
<gene>
    <name evidence="5" type="ORF">AVDCRST_MAG72-716</name>
</gene>
<dbReference type="AlphaFoldDB" id="A0A6J4LVS4"/>
<dbReference type="Pfam" id="PF00984">
    <property type="entry name" value="UDPG_MGDP_dh"/>
    <property type="match status" value="1"/>
</dbReference>
<dbReference type="Gene3D" id="3.40.50.720">
    <property type="entry name" value="NAD(P)-binding Rossmann-like Domain"/>
    <property type="match status" value="2"/>
</dbReference>
<evidence type="ECO:0000259" key="4">
    <source>
        <dbReference type="SMART" id="SM00984"/>
    </source>
</evidence>
<dbReference type="EMBL" id="CADCUJ010000031">
    <property type="protein sequence ID" value="CAA9339479.1"/>
    <property type="molecule type" value="Genomic_DNA"/>
</dbReference>
<dbReference type="InterPro" id="IPR017476">
    <property type="entry name" value="UDP-Glc/GDP-Man"/>
</dbReference>
<dbReference type="InterPro" id="IPR014027">
    <property type="entry name" value="UDP-Glc/GDP-Man_DH_C"/>
</dbReference>